<accession>A0A1H0GKH9</accession>
<reference evidence="3" key="1">
    <citation type="submission" date="2016-10" db="EMBL/GenBank/DDBJ databases">
        <authorList>
            <person name="Varghese N."/>
            <person name="Submissions S."/>
        </authorList>
    </citation>
    <scope>NUCLEOTIDE SEQUENCE [LARGE SCALE GENOMIC DNA]</scope>
    <source>
        <strain evidence="3">DSM 45843</strain>
    </source>
</reference>
<feature type="domain" description="VOC" evidence="1">
    <location>
        <begin position="4"/>
        <end position="126"/>
    </location>
</feature>
<dbReference type="PANTHER" id="PTHR36503:SF1">
    <property type="entry name" value="BLR2520 PROTEIN"/>
    <property type="match status" value="1"/>
</dbReference>
<dbReference type="Pfam" id="PF00903">
    <property type="entry name" value="Glyoxalase"/>
    <property type="match status" value="1"/>
</dbReference>
<dbReference type="PANTHER" id="PTHR36503">
    <property type="entry name" value="BLR2520 PROTEIN"/>
    <property type="match status" value="1"/>
</dbReference>
<dbReference type="AlphaFoldDB" id="A0A1H0GKH9"/>
<dbReference type="Proteomes" id="UP000199088">
    <property type="component" value="Unassembled WGS sequence"/>
</dbReference>
<dbReference type="OrthoDB" id="9798201at2"/>
<dbReference type="InterPro" id="IPR004360">
    <property type="entry name" value="Glyas_Fos-R_dOase_dom"/>
</dbReference>
<proteinExistence type="predicted"/>
<evidence type="ECO:0000313" key="3">
    <source>
        <dbReference type="Proteomes" id="UP000199088"/>
    </source>
</evidence>
<dbReference type="RefSeq" id="WP_091241596.1">
    <property type="nucleotide sequence ID" value="NZ_FNIR01000003.1"/>
</dbReference>
<evidence type="ECO:0000259" key="1">
    <source>
        <dbReference type="PROSITE" id="PS51819"/>
    </source>
</evidence>
<sequence length="141" mass="14815">MRPVITLITLGVADLPRARAFYAAMGWRESSQSQEEVAFLQGTGTHLGLWSRALLAEDSEVPDDAGGWGGITVAHNVGSPAEVDAVLTEAAAAGGSVLRPGSATFWGGYNGVFADPDGHRWEVAHNPAWPLDDAGRAHLPD</sequence>
<dbReference type="InterPro" id="IPR029068">
    <property type="entry name" value="Glyas_Bleomycin-R_OHBP_Dase"/>
</dbReference>
<name>A0A1H0GKH9_9ACTN</name>
<dbReference type="CDD" id="cd07251">
    <property type="entry name" value="VOC_like"/>
    <property type="match status" value="1"/>
</dbReference>
<keyword evidence="3" id="KW-1185">Reference proteome</keyword>
<evidence type="ECO:0000313" key="2">
    <source>
        <dbReference type="EMBL" id="SDO07201.1"/>
    </source>
</evidence>
<dbReference type="SUPFAM" id="SSF54593">
    <property type="entry name" value="Glyoxalase/Bleomycin resistance protein/Dihydroxybiphenyl dioxygenase"/>
    <property type="match status" value="1"/>
</dbReference>
<protein>
    <recommendedName>
        <fullName evidence="1">VOC domain-containing protein</fullName>
    </recommendedName>
</protein>
<gene>
    <name evidence="2" type="ORF">SAMN05660199_01265</name>
</gene>
<dbReference type="PROSITE" id="PS51819">
    <property type="entry name" value="VOC"/>
    <property type="match status" value="1"/>
</dbReference>
<organism evidence="2 3">
    <name type="scientific">Klenkia soli</name>
    <dbReference type="NCBI Taxonomy" id="1052260"/>
    <lineage>
        <taxon>Bacteria</taxon>
        <taxon>Bacillati</taxon>
        <taxon>Actinomycetota</taxon>
        <taxon>Actinomycetes</taxon>
        <taxon>Geodermatophilales</taxon>
        <taxon>Geodermatophilaceae</taxon>
        <taxon>Klenkia</taxon>
    </lineage>
</organism>
<dbReference type="Gene3D" id="3.10.180.10">
    <property type="entry name" value="2,3-Dihydroxybiphenyl 1,2-Dioxygenase, domain 1"/>
    <property type="match status" value="1"/>
</dbReference>
<dbReference type="EMBL" id="FNIR01000003">
    <property type="protein sequence ID" value="SDO07201.1"/>
    <property type="molecule type" value="Genomic_DNA"/>
</dbReference>
<dbReference type="InterPro" id="IPR037523">
    <property type="entry name" value="VOC_core"/>
</dbReference>